<keyword evidence="10 15" id="KW-0255">Endonuclease</keyword>
<feature type="compositionally biased region" description="Basic residues" evidence="16">
    <location>
        <begin position="795"/>
        <end position="806"/>
    </location>
</feature>
<feature type="compositionally biased region" description="Acidic residues" evidence="16">
    <location>
        <begin position="584"/>
        <end position="610"/>
    </location>
</feature>
<proteinExistence type="inferred from homology"/>
<sequence length="895" mass="98705">MATKRMLVDATHPEETRIVVTSGNKLEEFDFESAERRQLRGNIYLAKVTRVEPSLQAAFVEYGGNRHGFLAFSEIHPDYYQIPVADREALMRAEEEAQMEEAEEEEQEDSALDDSADGEDEDGEDNGDNGDNGAPRETKKVEQIGEGDALEDLQERPRRNQRRYKIQEVIKRRQVLLVQVVKEERGNKGAALTTYLSLAGRYSVLMPNTARGGGISRKITSAADRKRLREIATDLEVPQGMGVILRTAGASRTKAEVKRDFEYLMRLWENVRTLTLESSAPCLVYEEGSLIKRTIRDLYNKDINEVLVAGDAGYREAKDFMRMIMPSHSKNVQAYRDDAPIFSRFNVESQLDSMFHPQVTLPSGGYIVINPTEALVSIDVNSGRATKEHNIEDTALQTNLEAAEEISRQLRLRDLAGLIVIDFIDMEEKRNNRAVERKLKDCLKNDRARIQVGHISHFGLLEMSRQRIRFGVLESSTHTCPTCAGTGLVRSVSSLALMIMRAVEDHVLRKPGQSINVNMPTDVALYILNTKRDTLTALEAKYGLSITVSAQSGLVGNQFNIERGETRAPVVAAPVQHIRADAASMDDYDEPEVEVEEEEADSEPETVEEASGERENGRNRRRRRRRRGGNGSEQPVEASEVATPDAESGDTEDELHADATAESEDDDDQPRKRRRRGRRGGRRNKRPQDMVEAGAEADESDSESADDVAVSDTDAMTAVEESAPEAPAEAAAIEAEPVASEPEAVIADAPEPEEKPRRRRTRKPAAAKEVEAEAVSEAPAQSEPEKAEETEAKAPVKRTRAPRKKVVKAEPEAIAEAIPAAPAEPEPAPAPEAAAAVEPAPAADSTVAEPEPEAAPARAKKSVPADEIVVSSSGEQEGEAKPKKAGWWQRRLGLG</sequence>
<name>A0A369W4I2_9HYPH</name>
<evidence type="ECO:0000313" key="19">
    <source>
        <dbReference type="Proteomes" id="UP000253759"/>
    </source>
</evidence>
<dbReference type="GO" id="GO:0008033">
    <property type="term" value="P:tRNA processing"/>
    <property type="evidence" value="ECO:0007669"/>
    <property type="project" value="UniProtKB-UniRule"/>
</dbReference>
<keyword evidence="2 15" id="KW-1003">Cell membrane</keyword>
<evidence type="ECO:0000256" key="1">
    <source>
        <dbReference type="ARBA" id="ARBA00005663"/>
    </source>
</evidence>
<evidence type="ECO:0000256" key="4">
    <source>
        <dbReference type="ARBA" id="ARBA00022519"/>
    </source>
</evidence>
<evidence type="ECO:0000259" key="17">
    <source>
        <dbReference type="SMART" id="SM00316"/>
    </source>
</evidence>
<dbReference type="GO" id="GO:0019843">
    <property type="term" value="F:rRNA binding"/>
    <property type="evidence" value="ECO:0007669"/>
    <property type="project" value="UniProtKB-KW"/>
</dbReference>
<feature type="binding site" evidence="15">
    <location>
        <position position="379"/>
    </location>
    <ligand>
        <name>Mg(2+)</name>
        <dbReference type="ChEBI" id="CHEBI:18420"/>
        <note>catalytic</note>
    </ligand>
</feature>
<dbReference type="Pfam" id="PF20833">
    <property type="entry name" value="RNase_E_G_Thio"/>
    <property type="match status" value="1"/>
</dbReference>
<keyword evidence="12 15" id="KW-0460">Magnesium</keyword>
<dbReference type="SMART" id="SM00316">
    <property type="entry name" value="S1"/>
    <property type="match status" value="1"/>
</dbReference>
<comment type="similarity">
    <text evidence="1">Belongs to the RNase E/G family. RNase G subfamily.</text>
</comment>
<reference evidence="19" key="1">
    <citation type="submission" date="2018-07" db="EMBL/GenBank/DDBJ databases">
        <authorList>
            <person name="Liu B.-T."/>
            <person name="Du Z."/>
        </authorList>
    </citation>
    <scope>NUCLEOTIDE SEQUENCE [LARGE SCALE GENOMIC DNA]</scope>
    <source>
        <strain evidence="19">XYN52</strain>
    </source>
</reference>
<dbReference type="PANTHER" id="PTHR30001:SF1">
    <property type="entry name" value="RIBONUCLEASE E_G-LIKE PROTEIN, CHLOROPLASTIC"/>
    <property type="match status" value="1"/>
</dbReference>
<feature type="binding site" evidence="15">
    <location>
        <position position="480"/>
    </location>
    <ligand>
        <name>Zn(2+)</name>
        <dbReference type="ChEBI" id="CHEBI:29105"/>
        <note>ligand shared between dimeric partners</note>
    </ligand>
</feature>
<keyword evidence="11 15" id="KW-0378">Hydrolase</keyword>
<evidence type="ECO:0000256" key="5">
    <source>
        <dbReference type="ARBA" id="ARBA00022552"/>
    </source>
</evidence>
<evidence type="ECO:0000256" key="16">
    <source>
        <dbReference type="SAM" id="MobiDB-lite"/>
    </source>
</evidence>
<keyword evidence="7 15" id="KW-0540">Nuclease</keyword>
<dbReference type="NCBIfam" id="TIGR00757">
    <property type="entry name" value="RNaseEG"/>
    <property type="match status" value="1"/>
</dbReference>
<dbReference type="InterPro" id="IPR048583">
    <property type="entry name" value="RNase_E_G_thioredoxin-like"/>
</dbReference>
<dbReference type="InterPro" id="IPR019307">
    <property type="entry name" value="RNA-bd_AU-1/RNase_E/G"/>
</dbReference>
<comment type="subunit">
    <text evidence="15">Homotetramer formed by a dimer of dimers.</text>
</comment>
<evidence type="ECO:0000256" key="14">
    <source>
        <dbReference type="ARBA" id="ARBA00023136"/>
    </source>
</evidence>
<keyword evidence="9 15" id="KW-0699">rRNA-binding</keyword>
<organism evidence="18 19">
    <name type="scientific">Pelagibacterium lacus</name>
    <dbReference type="NCBI Taxonomy" id="2282655"/>
    <lineage>
        <taxon>Bacteria</taxon>
        <taxon>Pseudomonadati</taxon>
        <taxon>Pseudomonadota</taxon>
        <taxon>Alphaproteobacteria</taxon>
        <taxon>Hyphomicrobiales</taxon>
        <taxon>Devosiaceae</taxon>
        <taxon>Pelagibacterium</taxon>
    </lineage>
</organism>
<feature type="compositionally biased region" description="Low complexity" evidence="16">
    <location>
        <begin position="707"/>
        <end position="749"/>
    </location>
</feature>
<accession>A0A369W4I2</accession>
<feature type="region of interest" description="Disordered" evidence="16">
    <location>
        <begin position="581"/>
        <end position="895"/>
    </location>
</feature>
<keyword evidence="15" id="KW-0820">tRNA-binding</keyword>
<dbReference type="RefSeq" id="WP_114645488.1">
    <property type="nucleotide sequence ID" value="NZ_QQNH01000007.1"/>
</dbReference>
<feature type="compositionally biased region" description="Basic residues" evidence="16">
    <location>
        <begin position="671"/>
        <end position="685"/>
    </location>
</feature>
<keyword evidence="15" id="KW-0862">Zinc</keyword>
<evidence type="ECO:0000256" key="9">
    <source>
        <dbReference type="ARBA" id="ARBA00022730"/>
    </source>
</evidence>
<feature type="compositionally biased region" description="Basic and acidic residues" evidence="16">
    <location>
        <begin position="134"/>
        <end position="143"/>
    </location>
</feature>
<feature type="binding site" evidence="15">
    <location>
        <position position="422"/>
    </location>
    <ligand>
        <name>Mg(2+)</name>
        <dbReference type="ChEBI" id="CHEBI:18420"/>
        <note>catalytic</note>
    </ligand>
</feature>
<feature type="region of interest" description="Disordered" evidence="16">
    <location>
        <begin position="94"/>
        <end position="158"/>
    </location>
</feature>
<keyword evidence="19" id="KW-1185">Reference proteome</keyword>
<feature type="binding site" evidence="15">
    <location>
        <position position="483"/>
    </location>
    <ligand>
        <name>Zn(2+)</name>
        <dbReference type="ChEBI" id="CHEBI:29105"/>
        <note>ligand shared between dimeric partners</note>
    </ligand>
</feature>
<dbReference type="GO" id="GO:0008270">
    <property type="term" value="F:zinc ion binding"/>
    <property type="evidence" value="ECO:0007669"/>
    <property type="project" value="UniProtKB-UniRule"/>
</dbReference>
<keyword evidence="4 15" id="KW-0997">Cell inner membrane</keyword>
<comment type="catalytic activity">
    <reaction evidence="15">
        <text>Endonucleolytic cleavage of single-stranded RNA in A- and U-rich regions.</text>
        <dbReference type="EC" id="3.1.26.12"/>
    </reaction>
</comment>
<comment type="subcellular location">
    <subcellularLocation>
        <location evidence="15">Cytoplasm</location>
    </subcellularLocation>
    <subcellularLocation>
        <location evidence="15">Cell inner membrane</location>
        <topology evidence="15">Peripheral membrane protein</topology>
        <orientation evidence="15">Cytoplasmic side</orientation>
    </subcellularLocation>
</comment>
<dbReference type="PANTHER" id="PTHR30001">
    <property type="entry name" value="RIBONUCLEASE"/>
    <property type="match status" value="1"/>
</dbReference>
<feature type="compositionally biased region" description="Acidic residues" evidence="16">
    <location>
        <begin position="96"/>
        <end position="128"/>
    </location>
</feature>
<keyword evidence="3 15" id="KW-0963">Cytoplasm</keyword>
<comment type="caution">
    <text evidence="18">The sequence shown here is derived from an EMBL/GenBank/DDBJ whole genome shotgun (WGS) entry which is preliminary data.</text>
</comment>
<dbReference type="GO" id="GO:0000287">
    <property type="term" value="F:magnesium ion binding"/>
    <property type="evidence" value="ECO:0007669"/>
    <property type="project" value="UniProtKB-UniRule"/>
</dbReference>
<dbReference type="GO" id="GO:0008995">
    <property type="term" value="F:ribonuclease E activity"/>
    <property type="evidence" value="ECO:0007669"/>
    <property type="project" value="UniProtKB-EC"/>
</dbReference>
<evidence type="ECO:0000256" key="12">
    <source>
        <dbReference type="ARBA" id="ARBA00022842"/>
    </source>
</evidence>
<feature type="region of interest" description="Required for zinc-mediated homotetramerization and catalytic activity" evidence="15">
    <location>
        <begin position="480"/>
        <end position="483"/>
    </location>
</feature>
<evidence type="ECO:0000256" key="2">
    <source>
        <dbReference type="ARBA" id="ARBA00022475"/>
    </source>
</evidence>
<dbReference type="EC" id="3.1.26.12" evidence="15"/>
<feature type="compositionally biased region" description="Basic and acidic residues" evidence="16">
    <location>
        <begin position="783"/>
        <end position="794"/>
    </location>
</feature>
<keyword evidence="5 15" id="KW-0698">rRNA processing</keyword>
<dbReference type="Gene3D" id="3.40.1260.20">
    <property type="entry name" value="Ribonuclease E, catalytic domain"/>
    <property type="match status" value="1"/>
</dbReference>
<feature type="compositionally biased region" description="Low complexity" evidence="16">
    <location>
        <begin position="812"/>
        <end position="821"/>
    </location>
</feature>
<dbReference type="SUPFAM" id="SSF50249">
    <property type="entry name" value="Nucleic acid-binding proteins"/>
    <property type="match status" value="1"/>
</dbReference>
<comment type="cofactor">
    <cofactor evidence="15">
        <name>Zn(2+)</name>
        <dbReference type="ChEBI" id="CHEBI:29105"/>
    </cofactor>
    <text evidence="15">Binds 2 Zn(2+) ions per homotetramer.</text>
</comment>
<dbReference type="EMBL" id="QQNH01000007">
    <property type="protein sequence ID" value="RDE09233.1"/>
    <property type="molecule type" value="Genomic_DNA"/>
</dbReference>
<evidence type="ECO:0000256" key="6">
    <source>
        <dbReference type="ARBA" id="ARBA00022694"/>
    </source>
</evidence>
<keyword evidence="6 15" id="KW-0819">tRNA processing</keyword>
<feature type="domain" description="S1 motif" evidence="17">
    <location>
        <begin position="39"/>
        <end position="195"/>
    </location>
</feature>
<dbReference type="InterPro" id="IPR004659">
    <property type="entry name" value="RNase_E/G"/>
</dbReference>
<protein>
    <recommendedName>
        <fullName evidence="15">Ribonuclease E</fullName>
        <shortName evidence="15">RNase E</shortName>
        <ecNumber evidence="15">3.1.26.12</ecNumber>
    </recommendedName>
</protein>
<dbReference type="AlphaFoldDB" id="A0A369W4I2"/>
<evidence type="ECO:0000256" key="11">
    <source>
        <dbReference type="ARBA" id="ARBA00022801"/>
    </source>
</evidence>
<comment type="similarity">
    <text evidence="15">Belongs to the RNase E/G family. RNase E subfamily.</text>
</comment>
<feature type="compositionally biased region" description="Low complexity" evidence="16">
    <location>
        <begin position="773"/>
        <end position="782"/>
    </location>
</feature>
<comment type="function">
    <text evidence="15">Endoribonuclease that plays a central role in RNA processing and decay. Required for the maturation of 5S and 16S rRNAs and the majority of tRNAs. Also involved in the degradation of most mRNAs.</text>
</comment>
<evidence type="ECO:0000256" key="8">
    <source>
        <dbReference type="ARBA" id="ARBA00022723"/>
    </source>
</evidence>
<feature type="compositionally biased region" description="Acidic residues" evidence="16">
    <location>
        <begin position="695"/>
        <end position="706"/>
    </location>
</feature>
<evidence type="ECO:0000256" key="15">
    <source>
        <dbReference type="HAMAP-Rule" id="MF_00970"/>
    </source>
</evidence>
<keyword evidence="13 15" id="KW-0694">RNA-binding</keyword>
<dbReference type="InterPro" id="IPR028878">
    <property type="entry name" value="RNase_E"/>
</dbReference>
<dbReference type="Pfam" id="PF10150">
    <property type="entry name" value="RNase_E_G"/>
    <property type="match status" value="1"/>
</dbReference>
<dbReference type="GO" id="GO:0000049">
    <property type="term" value="F:tRNA binding"/>
    <property type="evidence" value="ECO:0007669"/>
    <property type="project" value="UniProtKB-KW"/>
</dbReference>
<evidence type="ECO:0000256" key="7">
    <source>
        <dbReference type="ARBA" id="ARBA00022722"/>
    </source>
</evidence>
<dbReference type="GO" id="GO:0009898">
    <property type="term" value="C:cytoplasmic side of plasma membrane"/>
    <property type="evidence" value="ECO:0007669"/>
    <property type="project" value="UniProtKB-UniRule"/>
</dbReference>
<dbReference type="OrthoDB" id="9804278at2"/>
<dbReference type="GO" id="GO:0006402">
    <property type="term" value="P:mRNA catabolic process"/>
    <property type="evidence" value="ECO:0007669"/>
    <property type="project" value="UniProtKB-UniRule"/>
</dbReference>
<dbReference type="HAMAP" id="MF_00970">
    <property type="entry name" value="RNase_E"/>
    <property type="match status" value="1"/>
</dbReference>
<evidence type="ECO:0000256" key="13">
    <source>
        <dbReference type="ARBA" id="ARBA00022884"/>
    </source>
</evidence>
<feature type="compositionally biased region" description="Basic residues" evidence="16">
    <location>
        <begin position="619"/>
        <end position="628"/>
    </location>
</feature>
<dbReference type="GO" id="GO:0005737">
    <property type="term" value="C:cytoplasm"/>
    <property type="evidence" value="ECO:0007669"/>
    <property type="project" value="UniProtKB-SubCell"/>
</dbReference>
<dbReference type="CDD" id="cd04453">
    <property type="entry name" value="S1_RNase_E"/>
    <property type="match status" value="1"/>
</dbReference>
<comment type="cofactor">
    <cofactor evidence="15">
        <name>Mg(2+)</name>
        <dbReference type="ChEBI" id="CHEBI:18420"/>
    </cofactor>
    <text evidence="15">Binds 1 Mg(2+) ion per subunit.</text>
</comment>
<keyword evidence="14 15" id="KW-0472">Membrane</keyword>
<dbReference type="InterPro" id="IPR012340">
    <property type="entry name" value="NA-bd_OB-fold"/>
</dbReference>
<dbReference type="Gene3D" id="2.40.50.140">
    <property type="entry name" value="Nucleic acid-binding proteins"/>
    <property type="match status" value="1"/>
</dbReference>
<dbReference type="GO" id="GO:0006364">
    <property type="term" value="P:rRNA processing"/>
    <property type="evidence" value="ECO:0007669"/>
    <property type="project" value="UniProtKB-UniRule"/>
</dbReference>
<evidence type="ECO:0000256" key="10">
    <source>
        <dbReference type="ARBA" id="ARBA00022759"/>
    </source>
</evidence>
<dbReference type="InterPro" id="IPR003029">
    <property type="entry name" value="S1_domain"/>
</dbReference>
<gene>
    <name evidence="15" type="primary">rne</name>
    <name evidence="18" type="ORF">DVH29_07150</name>
</gene>
<feature type="compositionally biased region" description="Low complexity" evidence="16">
    <location>
        <begin position="831"/>
        <end position="843"/>
    </location>
</feature>
<evidence type="ECO:0000313" key="18">
    <source>
        <dbReference type="EMBL" id="RDE09233.1"/>
    </source>
</evidence>
<dbReference type="Proteomes" id="UP000253759">
    <property type="component" value="Unassembled WGS sequence"/>
</dbReference>
<evidence type="ECO:0000256" key="3">
    <source>
        <dbReference type="ARBA" id="ARBA00022490"/>
    </source>
</evidence>
<keyword evidence="8 15" id="KW-0479">Metal-binding</keyword>